<protein>
    <submittedName>
        <fullName evidence="1">Uncharacterized protein</fullName>
    </submittedName>
</protein>
<name>A0AAD3XET7_NEPGR</name>
<sequence length="373" mass="39063">MRSKVLDELVPDLDEPELGSTTDGVCIEAPVCRVVLDPNLKPQNKALNVNVVWFPSEVLSVEAPNSASHCWQMAPCSEISHPVVNCSSKLAPVVAEEVPVDAGPKMDPCPISNDRVEKENAPLVNMPMINHCPQGGLGEDGMFPVPHVIQDPTPFVLSKNLQLDDGPPVDAESIESLASFSSPSPHAAPADQHGNAPGSAQLALVFYQERQLSSFVEVLRCGLGAATEGLTALDAVPSSLPPELEFVEDPAVDSSHSPHDAQFVHHDLAPSLEVDLDITPNSISHLSTTSDVVAGIAGITGKRLAGFEGVDSLVSRSPVVSLAPSLSASSGGLVSLDVISGSVMVSPESVKYDAPPAKSDVVKPTDVSWSPVV</sequence>
<keyword evidence="2" id="KW-1185">Reference proteome</keyword>
<gene>
    <name evidence="1" type="ORF">Nepgr_004045</name>
</gene>
<dbReference type="Proteomes" id="UP001279734">
    <property type="component" value="Unassembled WGS sequence"/>
</dbReference>
<reference evidence="1" key="1">
    <citation type="submission" date="2023-05" db="EMBL/GenBank/DDBJ databases">
        <title>Nepenthes gracilis genome sequencing.</title>
        <authorList>
            <person name="Fukushima K."/>
        </authorList>
    </citation>
    <scope>NUCLEOTIDE SEQUENCE</scope>
    <source>
        <strain evidence="1">SING2019-196</strain>
    </source>
</reference>
<organism evidence="1 2">
    <name type="scientific">Nepenthes gracilis</name>
    <name type="common">Slender pitcher plant</name>
    <dbReference type="NCBI Taxonomy" id="150966"/>
    <lineage>
        <taxon>Eukaryota</taxon>
        <taxon>Viridiplantae</taxon>
        <taxon>Streptophyta</taxon>
        <taxon>Embryophyta</taxon>
        <taxon>Tracheophyta</taxon>
        <taxon>Spermatophyta</taxon>
        <taxon>Magnoliopsida</taxon>
        <taxon>eudicotyledons</taxon>
        <taxon>Gunneridae</taxon>
        <taxon>Pentapetalae</taxon>
        <taxon>Caryophyllales</taxon>
        <taxon>Nepenthaceae</taxon>
        <taxon>Nepenthes</taxon>
    </lineage>
</organism>
<dbReference type="EMBL" id="BSYO01000003">
    <property type="protein sequence ID" value="GMH02206.1"/>
    <property type="molecule type" value="Genomic_DNA"/>
</dbReference>
<evidence type="ECO:0000313" key="2">
    <source>
        <dbReference type="Proteomes" id="UP001279734"/>
    </source>
</evidence>
<dbReference type="AlphaFoldDB" id="A0AAD3XET7"/>
<accession>A0AAD3XET7</accession>
<evidence type="ECO:0000313" key="1">
    <source>
        <dbReference type="EMBL" id="GMH02206.1"/>
    </source>
</evidence>
<comment type="caution">
    <text evidence="1">The sequence shown here is derived from an EMBL/GenBank/DDBJ whole genome shotgun (WGS) entry which is preliminary data.</text>
</comment>
<proteinExistence type="predicted"/>